<comment type="caution">
    <text evidence="5">The sequence shown here is derived from an EMBL/GenBank/DDBJ whole genome shotgun (WGS) entry which is preliminary data.</text>
</comment>
<keyword evidence="2" id="KW-0472">Membrane</keyword>
<name>A0A4V2SEY6_9BACE</name>
<evidence type="ECO:0000256" key="3">
    <source>
        <dbReference type="ARBA" id="ARBA00023237"/>
    </source>
</evidence>
<dbReference type="Pfam" id="PF14905">
    <property type="entry name" value="OMP_b-brl_3"/>
    <property type="match status" value="1"/>
</dbReference>
<dbReference type="SUPFAM" id="SSF56935">
    <property type="entry name" value="Porins"/>
    <property type="match status" value="1"/>
</dbReference>
<comment type="subcellular location">
    <subcellularLocation>
        <location evidence="1">Cell outer membrane</location>
    </subcellularLocation>
</comment>
<accession>A0A4V2SEY6</accession>
<feature type="domain" description="Outer membrane protein beta-barrel" evidence="4">
    <location>
        <begin position="357"/>
        <end position="741"/>
    </location>
</feature>
<keyword evidence="5" id="KW-0675">Receptor</keyword>
<keyword evidence="3" id="KW-0998">Cell outer membrane</keyword>
<dbReference type="InterPro" id="IPR041700">
    <property type="entry name" value="OMP_b-brl_3"/>
</dbReference>
<dbReference type="GO" id="GO:0009279">
    <property type="term" value="C:cell outer membrane"/>
    <property type="evidence" value="ECO:0007669"/>
    <property type="project" value="UniProtKB-SubCell"/>
</dbReference>
<dbReference type="InterPro" id="IPR037066">
    <property type="entry name" value="Plug_dom_sf"/>
</dbReference>
<reference evidence="5 6" key="1">
    <citation type="submission" date="2019-03" db="EMBL/GenBank/DDBJ databases">
        <title>Genomic Encyclopedia of Type Strains, Phase IV (KMG-IV): sequencing the most valuable type-strain genomes for metagenomic binning, comparative biology and taxonomic classification.</title>
        <authorList>
            <person name="Goeker M."/>
        </authorList>
    </citation>
    <scope>NUCLEOTIDE SEQUENCE [LARGE SCALE GENOMIC DNA]</scope>
    <source>
        <strain evidence="5 6">DSM 23917</strain>
    </source>
</reference>
<dbReference type="Gene3D" id="2.40.170.20">
    <property type="entry name" value="TonB-dependent receptor, beta-barrel domain"/>
    <property type="match status" value="1"/>
</dbReference>
<proteinExistence type="predicted"/>
<dbReference type="EMBL" id="SLXB01000005">
    <property type="protein sequence ID" value="TCO94384.1"/>
    <property type="molecule type" value="Genomic_DNA"/>
</dbReference>
<evidence type="ECO:0000313" key="5">
    <source>
        <dbReference type="EMBL" id="TCO94384.1"/>
    </source>
</evidence>
<gene>
    <name evidence="5" type="ORF">EV202_10583</name>
</gene>
<evidence type="ECO:0000259" key="4">
    <source>
        <dbReference type="Pfam" id="PF14905"/>
    </source>
</evidence>
<dbReference type="GeneID" id="94548473"/>
<dbReference type="AlphaFoldDB" id="A0A4V2SEY6"/>
<organism evidence="5 6">
    <name type="scientific">Prevotella heparinolytica</name>
    <dbReference type="NCBI Taxonomy" id="28113"/>
    <lineage>
        <taxon>Bacteria</taxon>
        <taxon>Pseudomonadati</taxon>
        <taxon>Bacteroidota</taxon>
        <taxon>Bacteroidia</taxon>
        <taxon>Bacteroidales</taxon>
        <taxon>Bacteroidaceae</taxon>
        <taxon>Bacteroides</taxon>
    </lineage>
</organism>
<dbReference type="Proteomes" id="UP000295600">
    <property type="component" value="Unassembled WGS sequence"/>
</dbReference>
<evidence type="ECO:0000256" key="1">
    <source>
        <dbReference type="ARBA" id="ARBA00004442"/>
    </source>
</evidence>
<evidence type="ECO:0000256" key="2">
    <source>
        <dbReference type="ARBA" id="ARBA00023136"/>
    </source>
</evidence>
<dbReference type="Gene3D" id="2.170.130.10">
    <property type="entry name" value="TonB-dependent receptor, plug domain"/>
    <property type="match status" value="1"/>
</dbReference>
<dbReference type="PANTHER" id="PTHR40980">
    <property type="entry name" value="PLUG DOMAIN-CONTAINING PROTEIN"/>
    <property type="match status" value="1"/>
</dbReference>
<sequence length="764" mass="87019">MTLQATAQNKVTGNIVAADNEDIIYQVKIEYVNSTKVTTGSFYESRFEMPLDSIGEVVLSVSSDGYETYRLQKTLLPASNDLGRIFLYKTSIQLQEVVIKAPKSEIKHDGSNYTIRNIQGTHIGDAGNLVDMLRWTPGIIVTNHSNISVAGAGTPLIYVNDRRVTNQSELEALSSTDVNKIEIIKEPDARYKNGTNAVVKIYLKKQLKDYLGATVSNVFTLRRRYAENPRITLSGKSGIVSGNFSLNCQHSKSLSYDEYLTTIQHAENDIFKNSSIGGYGRTLNNYTLFGGLNFALSPKATLGVQYSGTYSNVSGYNFHDITLDNNGKITSKKKDLDQYTKRRLHSASANYTWTRNEHSILTLIADYAFRKNNENNDIRELNLNTGKLYSTYTDATTDYKIYTFNGDYSFRLGKKDRESIGAEAGYTKNNSKAAINEMPQNMNRKNQWLAAYTTFTRTWGKFSLSLGLRYEYDYTDTKALENGEITDVRKTYSNLFPNARITYKPKEDISYSFSYRRSIGRPSFKDLTPIVNYEDSLHYWTGNPLLKPAFRNTLALTANLKDLTLQASYNYITNPTISVYAHDIEKSNVLVNKPQNISHAQEWDFGLEYSTSSGQFNISAYGYLTCSYITYPYLEKQTFFRDVYTNIGGYVSYRFFKHFEAFANTYYNSPNRNGTHKYGYSLNTNVGVSGRFCKNKLYISLEGEDLFARSVTPSWTNNYADTEYWRRNRYDTRGVSLTVRYTFNTVKTNFKSKSGNQKVLQRAN</sequence>
<dbReference type="PANTHER" id="PTHR40980:SF4">
    <property type="entry name" value="TONB-DEPENDENT RECEPTOR-LIKE BETA-BARREL DOMAIN-CONTAINING PROTEIN"/>
    <property type="match status" value="1"/>
</dbReference>
<protein>
    <submittedName>
        <fullName evidence="5">Outer membrane receptor protein involved in Fe transport</fullName>
    </submittedName>
</protein>
<evidence type="ECO:0000313" key="6">
    <source>
        <dbReference type="Proteomes" id="UP000295600"/>
    </source>
</evidence>
<dbReference type="RefSeq" id="WP_164996232.1">
    <property type="nucleotide sequence ID" value="NZ_CP027234.1"/>
</dbReference>
<dbReference type="InterPro" id="IPR036942">
    <property type="entry name" value="Beta-barrel_TonB_sf"/>
</dbReference>